<protein>
    <submittedName>
        <fullName evidence="2">Uncharacterized protein</fullName>
    </submittedName>
</protein>
<evidence type="ECO:0000313" key="3">
    <source>
        <dbReference type="Proteomes" id="UP000176682"/>
    </source>
</evidence>
<feature type="transmembrane region" description="Helical" evidence="1">
    <location>
        <begin position="12"/>
        <end position="36"/>
    </location>
</feature>
<proteinExistence type="predicted"/>
<sequence>MLLHPLLVENGSVGLALFHDFVTVVVTLFVASAILVSTERQRSSGFLGAMMIPIHIGFSLALGLVALPVEIGYAWYCNRR</sequence>
<accession>A0A1F5FHD9</accession>
<gene>
    <name evidence="2" type="ORF">A2368_00570</name>
</gene>
<keyword evidence="1" id="KW-0472">Membrane</keyword>
<evidence type="ECO:0000256" key="1">
    <source>
        <dbReference type="SAM" id="Phobius"/>
    </source>
</evidence>
<keyword evidence="1" id="KW-1133">Transmembrane helix</keyword>
<comment type="caution">
    <text evidence="2">The sequence shown here is derived from an EMBL/GenBank/DDBJ whole genome shotgun (WGS) entry which is preliminary data.</text>
</comment>
<organism evidence="2 3">
    <name type="scientific">Candidatus Collierbacteria bacterium RIFOXYB1_FULL_49_13</name>
    <dbReference type="NCBI Taxonomy" id="1817728"/>
    <lineage>
        <taxon>Bacteria</taxon>
        <taxon>Candidatus Collieribacteriota</taxon>
    </lineage>
</organism>
<evidence type="ECO:0000313" key="2">
    <source>
        <dbReference type="EMBL" id="OGD79023.1"/>
    </source>
</evidence>
<name>A0A1F5FHD9_9BACT</name>
<dbReference type="Proteomes" id="UP000176682">
    <property type="component" value="Unassembled WGS sequence"/>
</dbReference>
<dbReference type="EMBL" id="MFAM01000027">
    <property type="protein sequence ID" value="OGD79023.1"/>
    <property type="molecule type" value="Genomic_DNA"/>
</dbReference>
<reference evidence="2 3" key="1">
    <citation type="journal article" date="2016" name="Nat. Commun.">
        <title>Thousands of microbial genomes shed light on interconnected biogeochemical processes in an aquifer system.</title>
        <authorList>
            <person name="Anantharaman K."/>
            <person name="Brown C.T."/>
            <person name="Hug L.A."/>
            <person name="Sharon I."/>
            <person name="Castelle C.J."/>
            <person name="Probst A.J."/>
            <person name="Thomas B.C."/>
            <person name="Singh A."/>
            <person name="Wilkins M.J."/>
            <person name="Karaoz U."/>
            <person name="Brodie E.L."/>
            <person name="Williams K.H."/>
            <person name="Hubbard S.S."/>
            <person name="Banfield J.F."/>
        </authorList>
    </citation>
    <scope>NUCLEOTIDE SEQUENCE [LARGE SCALE GENOMIC DNA]</scope>
</reference>
<keyword evidence="1" id="KW-0812">Transmembrane</keyword>
<dbReference type="AlphaFoldDB" id="A0A1F5FHD9"/>